<keyword evidence="5 11" id="KW-0479">Metal-binding</keyword>
<dbReference type="SUPFAM" id="SSF69572">
    <property type="entry name" value="Activating enzymes of the ubiquitin-like proteins"/>
    <property type="match status" value="1"/>
</dbReference>
<evidence type="ECO:0000256" key="4">
    <source>
        <dbReference type="ARBA" id="ARBA00022679"/>
    </source>
</evidence>
<dbReference type="PIRSF" id="PIRSF039133">
    <property type="entry name" value="SUMO_E1B"/>
    <property type="match status" value="1"/>
</dbReference>
<dbReference type="Gene3D" id="1.10.10.520">
    <property type="entry name" value="Ubiquitin activating enzymes (Uba3). Chain: B, domain 2"/>
    <property type="match status" value="1"/>
</dbReference>
<accession>A0A8B7BEX8</accession>
<dbReference type="Proteomes" id="UP000228380">
    <property type="component" value="Unplaced"/>
</dbReference>
<evidence type="ECO:0000256" key="5">
    <source>
        <dbReference type="ARBA" id="ARBA00022723"/>
    </source>
</evidence>
<feature type="domain" description="Ubiquitin-activating enzyme SCCH" evidence="17">
    <location>
        <begin position="320"/>
        <end position="368"/>
    </location>
</feature>
<evidence type="ECO:0000256" key="13">
    <source>
        <dbReference type="PIRSR" id="PIRSR039133-2"/>
    </source>
</evidence>
<dbReference type="GO" id="GO:0046872">
    <property type="term" value="F:metal ion binding"/>
    <property type="evidence" value="ECO:0007669"/>
    <property type="project" value="UniProtKB-KW"/>
</dbReference>
<evidence type="ECO:0000256" key="11">
    <source>
        <dbReference type="PIRNR" id="PIRNR039133"/>
    </source>
</evidence>
<keyword evidence="7 11" id="KW-0833">Ubl conjugation pathway</keyword>
<evidence type="ECO:0000256" key="14">
    <source>
        <dbReference type="PIRSR" id="PIRSR039133-3"/>
    </source>
</evidence>
<dbReference type="FunFam" id="3.50.50.80:FF:000002">
    <property type="entry name" value="SUMO-activating enzyme subunit 2"/>
    <property type="match status" value="1"/>
</dbReference>
<comment type="subunit">
    <text evidence="11">Heterodimer.</text>
</comment>
<dbReference type="InterPro" id="IPR042449">
    <property type="entry name" value="Ub-E1_IAD_1"/>
</dbReference>
<dbReference type="GeneID" id="103712329"/>
<dbReference type="Pfam" id="PF10585">
    <property type="entry name" value="UBA_E1_SCCH"/>
    <property type="match status" value="1"/>
</dbReference>
<dbReference type="FunFam" id="3.40.50.720:FF:000864">
    <property type="entry name" value="SUMO-activating enzyme subunit"/>
    <property type="match status" value="1"/>
</dbReference>
<dbReference type="GO" id="GO:0019948">
    <property type="term" value="F:SUMO activating enzyme activity"/>
    <property type="evidence" value="ECO:0007669"/>
    <property type="project" value="UniProtKB-UniRule"/>
</dbReference>
<dbReference type="InterPro" id="IPR023318">
    <property type="entry name" value="Ub_act_enz_dom_a_sf"/>
</dbReference>
<dbReference type="PANTHER" id="PTHR10953:SF5">
    <property type="entry name" value="SUMO-ACTIVATING ENZYME SUBUNIT 2"/>
    <property type="match status" value="1"/>
</dbReference>
<dbReference type="PANTHER" id="PTHR10953">
    <property type="entry name" value="UBIQUITIN-ACTIVATING ENZYME E1"/>
    <property type="match status" value="1"/>
</dbReference>
<dbReference type="GO" id="GO:0031510">
    <property type="term" value="C:SUMO activating enzyme complex"/>
    <property type="evidence" value="ECO:0007669"/>
    <property type="project" value="UniProtKB-UniRule"/>
</dbReference>
<feature type="compositionally biased region" description="Polar residues" evidence="15">
    <location>
        <begin position="208"/>
        <end position="217"/>
    </location>
</feature>
<dbReference type="RefSeq" id="XP_008775121.1">
    <property type="nucleotide sequence ID" value="XM_008776899.4"/>
</dbReference>
<evidence type="ECO:0000256" key="2">
    <source>
        <dbReference type="ARBA" id="ARBA00004718"/>
    </source>
</evidence>
<feature type="binding site" evidence="14">
    <location>
        <position position="153"/>
    </location>
    <ligand>
        <name>Zn(2+)</name>
        <dbReference type="ChEBI" id="CHEBI:29105"/>
    </ligand>
</feature>
<dbReference type="Gene3D" id="3.50.50.80">
    <property type="entry name" value="Ubiquitin-activating enzyme E1, inactive adenylation domain, subdomain 1"/>
    <property type="match status" value="1"/>
</dbReference>
<dbReference type="Pfam" id="PF14732">
    <property type="entry name" value="UAE_UbL"/>
    <property type="match status" value="1"/>
</dbReference>
<evidence type="ECO:0000256" key="10">
    <source>
        <dbReference type="ARBA" id="ARBA00023242"/>
    </source>
</evidence>
<evidence type="ECO:0000259" key="16">
    <source>
        <dbReference type="Pfam" id="PF00899"/>
    </source>
</evidence>
<dbReference type="Gene3D" id="3.10.290.20">
    <property type="entry name" value="Ubiquitin-like 2 activating enzyme e1b. Chain: B, domain 3"/>
    <property type="match status" value="1"/>
</dbReference>
<evidence type="ECO:0000259" key="18">
    <source>
        <dbReference type="Pfam" id="PF14732"/>
    </source>
</evidence>
<evidence type="ECO:0000256" key="6">
    <source>
        <dbReference type="ARBA" id="ARBA00022741"/>
    </source>
</evidence>
<evidence type="ECO:0000256" key="15">
    <source>
        <dbReference type="SAM" id="MobiDB-lite"/>
    </source>
</evidence>
<evidence type="ECO:0000256" key="3">
    <source>
        <dbReference type="ARBA" id="ARBA00005673"/>
    </source>
</evidence>
<dbReference type="GO" id="GO:0005524">
    <property type="term" value="F:ATP binding"/>
    <property type="evidence" value="ECO:0007669"/>
    <property type="project" value="UniProtKB-UniRule"/>
</dbReference>
<evidence type="ECO:0000259" key="17">
    <source>
        <dbReference type="Pfam" id="PF10585"/>
    </source>
</evidence>
<proteinExistence type="inferred from homology"/>
<comment type="subcellular location">
    <subcellularLocation>
        <location evidence="1">Nucleus</location>
    </subcellularLocation>
</comment>
<dbReference type="GO" id="GO:0005737">
    <property type="term" value="C:cytoplasm"/>
    <property type="evidence" value="ECO:0007669"/>
    <property type="project" value="TreeGrafter"/>
</dbReference>
<dbReference type="InterPro" id="IPR045886">
    <property type="entry name" value="ThiF/MoeB/HesA"/>
</dbReference>
<dbReference type="FunFam" id="1.10.10.520:FF:000004">
    <property type="entry name" value="SUMO-activating enzyme subunit"/>
    <property type="match status" value="1"/>
</dbReference>
<feature type="domain" description="Ubiquitin/SUMO-activating enzyme ubiquitin-like" evidence="18">
    <location>
        <begin position="441"/>
        <end position="533"/>
    </location>
</feature>
<dbReference type="FunFam" id="3.40.50.720:FF:000618">
    <property type="entry name" value="SUMO-activating enzyme subunit 2"/>
    <property type="match status" value="1"/>
</dbReference>
<keyword evidence="8 11" id="KW-0862">Zinc</keyword>
<dbReference type="AlphaFoldDB" id="A0A8B7BEX8"/>
<feature type="binding site" evidence="13">
    <location>
        <position position="43"/>
    </location>
    <ligand>
        <name>ATP</name>
        <dbReference type="ChEBI" id="CHEBI:30616"/>
    </ligand>
</feature>
<feature type="compositionally biased region" description="Acidic residues" evidence="15">
    <location>
        <begin position="618"/>
        <end position="631"/>
    </location>
</feature>
<dbReference type="GO" id="GO:0016925">
    <property type="term" value="P:protein sumoylation"/>
    <property type="evidence" value="ECO:0007669"/>
    <property type="project" value="UniProtKB-UniRule"/>
</dbReference>
<feature type="binding site" evidence="13">
    <location>
        <begin position="112"/>
        <end position="117"/>
    </location>
    <ligand>
        <name>ATP</name>
        <dbReference type="ChEBI" id="CHEBI:30616"/>
    </ligand>
</feature>
<dbReference type="InterPro" id="IPR030661">
    <property type="entry name" value="Uba2"/>
</dbReference>
<dbReference type="InterPro" id="IPR035985">
    <property type="entry name" value="Ubiquitin-activating_enz"/>
</dbReference>
<gene>
    <name evidence="20" type="primary">LOC103712329</name>
</gene>
<reference evidence="20" key="1">
    <citation type="submission" date="2025-08" db="UniProtKB">
        <authorList>
            <consortium name="RefSeq"/>
        </authorList>
    </citation>
    <scope>IDENTIFICATION</scope>
    <source>
        <tissue evidence="20">Young leaves</tissue>
    </source>
</reference>
<evidence type="ECO:0000256" key="9">
    <source>
        <dbReference type="ARBA" id="ARBA00022840"/>
    </source>
</evidence>
<dbReference type="InterPro" id="IPR000594">
    <property type="entry name" value="ThiF_NAD_FAD-bd"/>
</dbReference>
<dbReference type="Pfam" id="PF00899">
    <property type="entry name" value="ThiF"/>
    <property type="match status" value="1"/>
</dbReference>
<feature type="binding site" evidence="13">
    <location>
        <begin position="51"/>
        <end position="54"/>
    </location>
    <ligand>
        <name>ATP</name>
        <dbReference type="ChEBI" id="CHEBI:30616"/>
    </ligand>
</feature>
<comment type="pathway">
    <text evidence="2 11">Protein modification; protein sumoylation.</text>
</comment>
<feature type="binding site" evidence="14">
    <location>
        <position position="156"/>
    </location>
    <ligand>
        <name>Zn(2+)</name>
        <dbReference type="ChEBI" id="CHEBI:29105"/>
    </ligand>
</feature>
<feature type="domain" description="THIF-type NAD/FAD binding fold" evidence="16">
    <location>
        <begin position="6"/>
        <end position="431"/>
    </location>
</feature>
<keyword evidence="10" id="KW-0539">Nucleus</keyword>
<dbReference type="InterPro" id="IPR019572">
    <property type="entry name" value="UBA_E1_SCCH"/>
</dbReference>
<keyword evidence="19" id="KW-1185">Reference proteome</keyword>
<evidence type="ECO:0000256" key="7">
    <source>
        <dbReference type="ARBA" id="ARBA00022786"/>
    </source>
</evidence>
<evidence type="ECO:0000256" key="12">
    <source>
        <dbReference type="PIRSR" id="PIRSR039133-1"/>
    </source>
</evidence>
<keyword evidence="6 11" id="KW-0547">Nucleotide-binding</keyword>
<feature type="binding site" evidence="14">
    <location>
        <position position="431"/>
    </location>
    <ligand>
        <name>Zn(2+)</name>
        <dbReference type="ChEBI" id="CHEBI:29105"/>
    </ligand>
</feature>
<keyword evidence="9 11" id="KW-0067">ATP-binding</keyword>
<dbReference type="FunFam" id="3.10.290.20:FF:000004">
    <property type="entry name" value="SUMO-activating enzyme subunit"/>
    <property type="match status" value="1"/>
</dbReference>
<evidence type="ECO:0000256" key="8">
    <source>
        <dbReference type="ARBA" id="ARBA00022833"/>
    </source>
</evidence>
<dbReference type="OrthoDB" id="10255449at2759"/>
<feature type="binding site" evidence="14">
    <location>
        <position position="434"/>
    </location>
    <ligand>
        <name>Zn(2+)</name>
        <dbReference type="ChEBI" id="CHEBI:29105"/>
    </ligand>
</feature>
<comment type="similarity">
    <text evidence="3 11">Belongs to the ubiquitin-activating E1 family.</text>
</comment>
<feature type="region of interest" description="Disordered" evidence="15">
    <location>
        <begin position="557"/>
        <end position="645"/>
    </location>
</feature>
<dbReference type="UniPathway" id="UPA00886"/>
<protein>
    <recommendedName>
        <fullName evidence="11">SUMO-activating enzyme subunit</fullName>
    </recommendedName>
</protein>
<name>A0A8B7BEX8_PHODC</name>
<feature type="binding site" evidence="13">
    <location>
        <begin position="19"/>
        <end position="24"/>
    </location>
    <ligand>
        <name>ATP</name>
        <dbReference type="ChEBI" id="CHEBI:30616"/>
    </ligand>
</feature>
<evidence type="ECO:0000313" key="19">
    <source>
        <dbReference type="Proteomes" id="UP000228380"/>
    </source>
</evidence>
<dbReference type="CDD" id="cd01489">
    <property type="entry name" value="Uba2_SUMO"/>
    <property type="match status" value="1"/>
</dbReference>
<dbReference type="GO" id="GO:0016740">
    <property type="term" value="F:transferase activity"/>
    <property type="evidence" value="ECO:0007669"/>
    <property type="project" value="UniProtKB-KW"/>
</dbReference>
<evidence type="ECO:0000313" key="20">
    <source>
        <dbReference type="RefSeq" id="XP_008775121.1"/>
    </source>
</evidence>
<keyword evidence="4" id="KW-0808">Transferase</keyword>
<feature type="binding site" evidence="13">
    <location>
        <position position="67"/>
    </location>
    <ligand>
        <name>ATP</name>
        <dbReference type="ChEBI" id="CHEBI:30616"/>
    </ligand>
</feature>
<organism evidence="19 20">
    <name type="scientific">Phoenix dactylifera</name>
    <name type="common">Date palm</name>
    <dbReference type="NCBI Taxonomy" id="42345"/>
    <lineage>
        <taxon>Eukaryota</taxon>
        <taxon>Viridiplantae</taxon>
        <taxon>Streptophyta</taxon>
        <taxon>Embryophyta</taxon>
        <taxon>Tracheophyta</taxon>
        <taxon>Spermatophyta</taxon>
        <taxon>Magnoliopsida</taxon>
        <taxon>Liliopsida</taxon>
        <taxon>Arecaceae</taxon>
        <taxon>Coryphoideae</taxon>
        <taxon>Phoeniceae</taxon>
        <taxon>Phoenix</taxon>
    </lineage>
</organism>
<sequence length="645" mass="71803">MASGSQLEAIKRAKVLMVGAGGIGCELLKTLALSGFQDIHIIDMDTIEVSNLNRQFLFRQSHVGQSKAKVARDAVLKFRPHISITPYHANVKDPEFNVEFFKQFNVVLNGLDNLDARRHVNRLCLAAEVPLVESGTTGFLGQVTVHVKGKTECYECQPKPTPKTYPVCTITSTPSKFVHCIVWAKDLLFAKLFGDKNQENDLDVRPSDGTNSTNPTENVFERRADEDPEQYGRKIYDHVFGYNIEVALANEETWKNRNKPRPVYVRDVFPDKLILQNGSLEKNCVTEESAVSAMSSLGLKNPQDIWSLAENSRIFLEALRLFIEKRQKDIGNLTFDKDDQLAVEFVTAAANIRASSFGIPLHSLFEAKGIAGNIVHAVATTNAIIAGLIVIEAIKVLQSDFQNYRMTYCLEHPSRKMLLMPVQPFEANKSCYVCSETPLLLEINTRTSKLRDFVEKIVNNKLGMNLPLIMHGSTLIFEAGDDLEEDVAANYALNLDKALAELPAPVTSGTVLTVEDLQQELSCNINIKHREEFDEEKEPDGMLLSGWVAPTEKDARLVSNGESTSAAQLAEKSDEDGIAPARSGTKRKQSEMSEMIDNIDDMKPCSSLDIGDQLNPQEVEDNDDDDDDIVMLDENPGPSKRKKLQ</sequence>
<dbReference type="KEGG" id="pda:103712329"/>
<dbReference type="InterPro" id="IPR028077">
    <property type="entry name" value="UAE_UbL_dom"/>
</dbReference>
<feature type="active site" description="Glycyl thioester intermediate" evidence="12">
    <location>
        <position position="168"/>
    </location>
</feature>
<feature type="region of interest" description="Disordered" evidence="15">
    <location>
        <begin position="200"/>
        <end position="225"/>
    </location>
</feature>
<evidence type="ECO:0000256" key="1">
    <source>
        <dbReference type="ARBA" id="ARBA00004123"/>
    </source>
</evidence>